<keyword evidence="6 10" id="KW-0732">Signal</keyword>
<evidence type="ECO:0000256" key="5">
    <source>
        <dbReference type="ARBA" id="ARBA00022525"/>
    </source>
</evidence>
<evidence type="ECO:0000256" key="4">
    <source>
        <dbReference type="ARBA" id="ARBA00006463"/>
    </source>
</evidence>
<evidence type="ECO:0000256" key="6">
    <source>
        <dbReference type="ARBA" id="ARBA00022729"/>
    </source>
</evidence>
<dbReference type="Gene3D" id="2.160.20.10">
    <property type="entry name" value="Single-stranded right-handed beta-helix, Pectin lyase-like"/>
    <property type="match status" value="1"/>
</dbReference>
<dbReference type="InterPro" id="IPR004898">
    <property type="entry name" value="Pectate_lyase_PlyH/PlyE-like"/>
</dbReference>
<feature type="compositionally biased region" description="Gly residues" evidence="11">
    <location>
        <begin position="82"/>
        <end position="92"/>
    </location>
</feature>
<dbReference type="InterPro" id="IPR011050">
    <property type="entry name" value="Pectin_lyase_fold/virulence"/>
</dbReference>
<gene>
    <name evidence="12" type="ORF">FJTKL_09452</name>
</gene>
<name>A0ABR4FCR0_9PEZI</name>
<organism evidence="12 13">
    <name type="scientific">Diaporthe vaccinii</name>
    <dbReference type="NCBI Taxonomy" id="105482"/>
    <lineage>
        <taxon>Eukaryota</taxon>
        <taxon>Fungi</taxon>
        <taxon>Dikarya</taxon>
        <taxon>Ascomycota</taxon>
        <taxon>Pezizomycotina</taxon>
        <taxon>Sordariomycetes</taxon>
        <taxon>Sordariomycetidae</taxon>
        <taxon>Diaporthales</taxon>
        <taxon>Diaporthaceae</taxon>
        <taxon>Diaporthe</taxon>
        <taxon>Diaporthe eres species complex</taxon>
    </lineage>
</organism>
<evidence type="ECO:0000313" key="13">
    <source>
        <dbReference type="Proteomes" id="UP001600888"/>
    </source>
</evidence>
<evidence type="ECO:0000256" key="3">
    <source>
        <dbReference type="ARBA" id="ARBA00004613"/>
    </source>
</evidence>
<dbReference type="PANTHER" id="PTHR33407">
    <property type="entry name" value="PECTATE LYASE F-RELATED"/>
    <property type="match status" value="1"/>
</dbReference>
<evidence type="ECO:0000256" key="2">
    <source>
        <dbReference type="ARBA" id="ARBA00001913"/>
    </source>
</evidence>
<comment type="subcellular location">
    <subcellularLocation>
        <location evidence="3 10">Secreted</location>
    </subcellularLocation>
</comment>
<feature type="signal peptide" evidence="10">
    <location>
        <begin position="1"/>
        <end position="18"/>
    </location>
</feature>
<keyword evidence="13" id="KW-1185">Reference proteome</keyword>
<sequence>MKSTIIFSLCALAAGAHAQSRSGRGGKGCSRNGSSGRPGQNDTASNPPVVNAPLRPASPNDTSSNNPPVYNAPEESPSTNGTGSGGGSGSGSVPGLSTTLPASTGTVQESAAIQVTGSFDGAMQLYERSPSVCSGGESGQDAAMFILADGATLSNVIIGEGQAEGVQCQGTCTLNNVWFSTVCEDAMTFRQESGTSYINGGGAFGATDKIVQFNGRGTVHISNFYAEDYGKLARSCGNCDENGGPREFVIEGVQAVNGGELCGVNSNFGDTCTVIDSCQAEGNACTVWEATDGGGEPTKTSSEPDGTVCIAQSFQSTC</sequence>
<feature type="compositionally biased region" description="Polar residues" evidence="11">
    <location>
        <begin position="38"/>
        <end position="48"/>
    </location>
</feature>
<dbReference type="SUPFAM" id="SSF51126">
    <property type="entry name" value="Pectin lyase-like"/>
    <property type="match status" value="1"/>
</dbReference>
<evidence type="ECO:0000256" key="11">
    <source>
        <dbReference type="SAM" id="MobiDB-lite"/>
    </source>
</evidence>
<dbReference type="Pfam" id="PF03211">
    <property type="entry name" value="Pectate_lyase"/>
    <property type="match status" value="1"/>
</dbReference>
<keyword evidence="7 10" id="KW-0106">Calcium</keyword>
<protein>
    <recommendedName>
        <fullName evidence="10">Pectate lyase</fullName>
        <ecNumber evidence="10">4.2.2.2</ecNumber>
    </recommendedName>
</protein>
<comment type="catalytic activity">
    <reaction evidence="1 10">
        <text>Eliminative cleavage of (1-&gt;4)-alpha-D-galacturonan to give oligosaccharides with 4-deoxy-alpha-D-galact-4-enuronosyl groups at their non-reducing ends.</text>
        <dbReference type="EC" id="4.2.2.2"/>
    </reaction>
</comment>
<feature type="chain" id="PRO_5044953899" description="Pectate lyase" evidence="10">
    <location>
        <begin position="19"/>
        <end position="318"/>
    </location>
</feature>
<comment type="function">
    <text evidence="9 10">Pectinolytic enzyme consist of four classes of enzymes: pectin lyase, polygalacturonase, pectin methylesterase and rhamnogalacturonase. Among pectinolytic enzymes, pectin lyase is the most important in depolymerization of pectin, since it cleaves internal glycosidic bonds of highly methylated pectins. Favors pectate, the anion, over pectin, the methyl ester.</text>
</comment>
<feature type="region of interest" description="Disordered" evidence="11">
    <location>
        <begin position="16"/>
        <end position="102"/>
    </location>
</feature>
<keyword evidence="8 10" id="KW-0456">Lyase</keyword>
<feature type="compositionally biased region" description="Polar residues" evidence="11">
    <location>
        <begin position="59"/>
        <end position="68"/>
    </location>
</feature>
<accession>A0ABR4FCR0</accession>
<keyword evidence="5 10" id="KW-0964">Secreted</keyword>
<dbReference type="InterPro" id="IPR012334">
    <property type="entry name" value="Pectin_lyas_fold"/>
</dbReference>
<proteinExistence type="inferred from homology"/>
<evidence type="ECO:0000256" key="9">
    <source>
        <dbReference type="ARBA" id="ARBA00025679"/>
    </source>
</evidence>
<comment type="caution">
    <text evidence="12">The sequence shown here is derived from an EMBL/GenBank/DDBJ whole genome shotgun (WGS) entry which is preliminary data.</text>
</comment>
<dbReference type="PANTHER" id="PTHR33407:SF9">
    <property type="entry name" value="PECTATE LYASE F-RELATED"/>
    <property type="match status" value="1"/>
</dbReference>
<dbReference type="Proteomes" id="UP001600888">
    <property type="component" value="Unassembled WGS sequence"/>
</dbReference>
<evidence type="ECO:0000256" key="1">
    <source>
        <dbReference type="ARBA" id="ARBA00000695"/>
    </source>
</evidence>
<evidence type="ECO:0000313" key="12">
    <source>
        <dbReference type="EMBL" id="KAL2292488.1"/>
    </source>
</evidence>
<comment type="cofactor">
    <cofactor evidence="2 10">
        <name>Ca(2+)</name>
        <dbReference type="ChEBI" id="CHEBI:29108"/>
    </cofactor>
</comment>
<dbReference type="EMBL" id="JBAWTH010000003">
    <property type="protein sequence ID" value="KAL2292488.1"/>
    <property type="molecule type" value="Genomic_DNA"/>
</dbReference>
<dbReference type="EC" id="4.2.2.2" evidence="10"/>
<comment type="similarity">
    <text evidence="4 10">Belongs to the polysaccharide lyase 3 family.</text>
</comment>
<evidence type="ECO:0000256" key="10">
    <source>
        <dbReference type="RuleBase" id="RU367009"/>
    </source>
</evidence>
<reference evidence="12 13" key="1">
    <citation type="submission" date="2024-03" db="EMBL/GenBank/DDBJ databases">
        <title>A high-quality draft genome sequence of Diaporthe vaccinii, a causative agent of upright dieback and viscid rot disease in cranberry plants.</title>
        <authorList>
            <person name="Sarrasin M."/>
            <person name="Lang B.F."/>
            <person name="Burger G."/>
        </authorList>
    </citation>
    <scope>NUCLEOTIDE SEQUENCE [LARGE SCALE GENOMIC DNA]</scope>
    <source>
        <strain evidence="12 13">IS7</strain>
    </source>
</reference>
<evidence type="ECO:0000256" key="8">
    <source>
        <dbReference type="ARBA" id="ARBA00023239"/>
    </source>
</evidence>
<evidence type="ECO:0000256" key="7">
    <source>
        <dbReference type="ARBA" id="ARBA00022837"/>
    </source>
</evidence>